<evidence type="ECO:0000256" key="1">
    <source>
        <dbReference type="SAM" id="Phobius"/>
    </source>
</evidence>
<keyword evidence="1" id="KW-0812">Transmembrane</keyword>
<name>X1BTU2_9ZZZZ</name>
<dbReference type="EMBL" id="BART01011399">
    <property type="protein sequence ID" value="GAG84577.1"/>
    <property type="molecule type" value="Genomic_DNA"/>
</dbReference>
<gene>
    <name evidence="2" type="ORF">S01H4_24305</name>
</gene>
<accession>X1BTU2</accession>
<dbReference type="AlphaFoldDB" id="X1BTU2"/>
<protein>
    <submittedName>
        <fullName evidence="2">Uncharacterized protein</fullName>
    </submittedName>
</protein>
<sequence>MDATAFDTHNITAMREKSDGITVIFTILFIFITYIMSLFDEMARRN</sequence>
<feature type="transmembrane region" description="Helical" evidence="1">
    <location>
        <begin position="20"/>
        <end position="39"/>
    </location>
</feature>
<comment type="caution">
    <text evidence="2">The sequence shown here is derived from an EMBL/GenBank/DDBJ whole genome shotgun (WGS) entry which is preliminary data.</text>
</comment>
<keyword evidence="1" id="KW-1133">Transmembrane helix</keyword>
<organism evidence="2">
    <name type="scientific">marine sediment metagenome</name>
    <dbReference type="NCBI Taxonomy" id="412755"/>
    <lineage>
        <taxon>unclassified sequences</taxon>
        <taxon>metagenomes</taxon>
        <taxon>ecological metagenomes</taxon>
    </lineage>
</organism>
<reference evidence="2" key="1">
    <citation type="journal article" date="2014" name="Front. Microbiol.">
        <title>High frequency of phylogenetically diverse reductive dehalogenase-homologous genes in deep subseafloor sedimentary metagenomes.</title>
        <authorList>
            <person name="Kawai M."/>
            <person name="Futagami T."/>
            <person name="Toyoda A."/>
            <person name="Takaki Y."/>
            <person name="Nishi S."/>
            <person name="Hori S."/>
            <person name="Arai W."/>
            <person name="Tsubouchi T."/>
            <person name="Morono Y."/>
            <person name="Uchiyama I."/>
            <person name="Ito T."/>
            <person name="Fujiyama A."/>
            <person name="Inagaki F."/>
            <person name="Takami H."/>
        </authorList>
    </citation>
    <scope>NUCLEOTIDE SEQUENCE</scope>
    <source>
        <strain evidence="2">Expedition CK06-06</strain>
    </source>
</reference>
<keyword evidence="1" id="KW-0472">Membrane</keyword>
<evidence type="ECO:0000313" key="2">
    <source>
        <dbReference type="EMBL" id="GAG84577.1"/>
    </source>
</evidence>
<proteinExistence type="predicted"/>